<dbReference type="STRING" id="118168.MC7420_6369"/>
<name>B4VQT7_9CYAN</name>
<protein>
    <submittedName>
        <fullName evidence="1">Uncharacterized protein</fullName>
    </submittedName>
</protein>
<dbReference type="Proteomes" id="UP000003835">
    <property type="component" value="Unassembled WGS sequence"/>
</dbReference>
<sequence length="60" mass="6678">MGIGVGISFKLNVTDWYAGGLSEVETHPTIDKWFWRSPNAYFSAICVKLSYSLSCSAFKP</sequence>
<accession>B4VQT7</accession>
<reference evidence="1 2" key="1">
    <citation type="submission" date="2008-07" db="EMBL/GenBank/DDBJ databases">
        <authorList>
            <person name="Tandeau de Marsac N."/>
            <person name="Ferriera S."/>
            <person name="Johnson J."/>
            <person name="Kravitz S."/>
            <person name="Beeson K."/>
            <person name="Sutton G."/>
            <person name="Rogers Y.-H."/>
            <person name="Friedman R."/>
            <person name="Frazier M."/>
            <person name="Venter J.C."/>
        </authorList>
    </citation>
    <scope>NUCLEOTIDE SEQUENCE [LARGE SCALE GENOMIC DNA]</scope>
    <source>
        <strain evidence="1 2">PCC 7420</strain>
    </source>
</reference>
<evidence type="ECO:0000313" key="2">
    <source>
        <dbReference type="Proteomes" id="UP000003835"/>
    </source>
</evidence>
<evidence type="ECO:0000313" key="1">
    <source>
        <dbReference type="EMBL" id="EDX75714.1"/>
    </source>
</evidence>
<dbReference type="HOGENOM" id="CLU_2933399_0_0_3"/>
<organism evidence="1 2">
    <name type="scientific">Coleofasciculus chthonoplastes PCC 7420</name>
    <dbReference type="NCBI Taxonomy" id="118168"/>
    <lineage>
        <taxon>Bacteria</taxon>
        <taxon>Bacillati</taxon>
        <taxon>Cyanobacteriota</taxon>
        <taxon>Cyanophyceae</taxon>
        <taxon>Coleofasciculales</taxon>
        <taxon>Coleofasciculaceae</taxon>
        <taxon>Coleofasciculus</taxon>
    </lineage>
</organism>
<keyword evidence="2" id="KW-1185">Reference proteome</keyword>
<gene>
    <name evidence="1" type="ORF">MC7420_6369</name>
</gene>
<dbReference type="AlphaFoldDB" id="B4VQT7"/>
<proteinExistence type="predicted"/>
<dbReference type="EMBL" id="DS989848">
    <property type="protein sequence ID" value="EDX75714.1"/>
    <property type="molecule type" value="Genomic_DNA"/>
</dbReference>